<reference evidence="1" key="1">
    <citation type="submission" date="2014-09" db="EMBL/GenBank/DDBJ databases">
        <authorList>
            <person name="Magalhaes I.L.F."/>
            <person name="Oliveira U."/>
            <person name="Santos F.R."/>
            <person name="Vidigal T.H.D.A."/>
            <person name="Brescovit A.D."/>
            <person name="Santos A.J."/>
        </authorList>
    </citation>
    <scope>NUCLEOTIDE SEQUENCE</scope>
    <source>
        <tissue evidence="1">Shoot tissue taken approximately 20 cm above the soil surface</tissue>
    </source>
</reference>
<evidence type="ECO:0000313" key="1">
    <source>
        <dbReference type="EMBL" id="JAD48746.1"/>
    </source>
</evidence>
<sequence>MIIWHMMSCLHKHYNLYPTLHHLPFVVSGSK</sequence>
<proteinExistence type="predicted"/>
<protein>
    <submittedName>
        <fullName evidence="1">Uncharacterized protein</fullName>
    </submittedName>
</protein>
<dbReference type="EMBL" id="GBRH01249149">
    <property type="protein sequence ID" value="JAD48746.1"/>
    <property type="molecule type" value="Transcribed_RNA"/>
</dbReference>
<dbReference type="AlphaFoldDB" id="A0A0A9ACA4"/>
<reference evidence="1" key="2">
    <citation type="journal article" date="2015" name="Data Brief">
        <title>Shoot transcriptome of the giant reed, Arundo donax.</title>
        <authorList>
            <person name="Barrero R.A."/>
            <person name="Guerrero F.D."/>
            <person name="Moolhuijzen P."/>
            <person name="Goolsby J.A."/>
            <person name="Tidwell J."/>
            <person name="Bellgard S.E."/>
            <person name="Bellgard M.I."/>
        </authorList>
    </citation>
    <scope>NUCLEOTIDE SEQUENCE</scope>
    <source>
        <tissue evidence="1">Shoot tissue taken approximately 20 cm above the soil surface</tissue>
    </source>
</reference>
<name>A0A0A9ACA4_ARUDO</name>
<organism evidence="1">
    <name type="scientific">Arundo donax</name>
    <name type="common">Giant reed</name>
    <name type="synonym">Donax arundinaceus</name>
    <dbReference type="NCBI Taxonomy" id="35708"/>
    <lineage>
        <taxon>Eukaryota</taxon>
        <taxon>Viridiplantae</taxon>
        <taxon>Streptophyta</taxon>
        <taxon>Embryophyta</taxon>
        <taxon>Tracheophyta</taxon>
        <taxon>Spermatophyta</taxon>
        <taxon>Magnoliopsida</taxon>
        <taxon>Liliopsida</taxon>
        <taxon>Poales</taxon>
        <taxon>Poaceae</taxon>
        <taxon>PACMAD clade</taxon>
        <taxon>Arundinoideae</taxon>
        <taxon>Arundineae</taxon>
        <taxon>Arundo</taxon>
    </lineage>
</organism>
<accession>A0A0A9ACA4</accession>